<protein>
    <recommendedName>
        <fullName evidence="3">Transposase</fullName>
    </recommendedName>
</protein>
<gene>
    <name evidence="1" type="ORF">GCM10009575_099250</name>
</gene>
<dbReference type="InterPro" id="IPR009057">
    <property type="entry name" value="Homeodomain-like_sf"/>
</dbReference>
<accession>A0ABP4CBM8</accession>
<proteinExistence type="predicted"/>
<dbReference type="Proteomes" id="UP001500418">
    <property type="component" value="Unassembled WGS sequence"/>
</dbReference>
<reference evidence="2" key="1">
    <citation type="journal article" date="2019" name="Int. J. Syst. Evol. Microbiol.">
        <title>The Global Catalogue of Microorganisms (GCM) 10K type strain sequencing project: providing services to taxonomists for standard genome sequencing and annotation.</title>
        <authorList>
            <consortium name="The Broad Institute Genomics Platform"/>
            <consortium name="The Broad Institute Genome Sequencing Center for Infectious Disease"/>
            <person name="Wu L."/>
            <person name="Ma J."/>
        </authorList>
    </citation>
    <scope>NUCLEOTIDE SEQUENCE [LARGE SCALE GENOMIC DNA]</scope>
    <source>
        <strain evidence="2">JCM 11444</strain>
    </source>
</reference>
<dbReference type="Pfam" id="PF01527">
    <property type="entry name" value="HTH_Tnp_1"/>
    <property type="match status" value="1"/>
</dbReference>
<evidence type="ECO:0000313" key="1">
    <source>
        <dbReference type="EMBL" id="GAA0964536.1"/>
    </source>
</evidence>
<comment type="caution">
    <text evidence="1">The sequence shown here is derived from an EMBL/GenBank/DDBJ whole genome shotgun (WGS) entry which is preliminary data.</text>
</comment>
<keyword evidence="2" id="KW-1185">Reference proteome</keyword>
<dbReference type="InterPro" id="IPR002514">
    <property type="entry name" value="Transposase_8"/>
</dbReference>
<evidence type="ECO:0008006" key="3">
    <source>
        <dbReference type="Google" id="ProtNLM"/>
    </source>
</evidence>
<name>A0ABP4CBM8_9ACTN</name>
<dbReference type="EMBL" id="BAAAID010000246">
    <property type="protein sequence ID" value="GAA0964536.1"/>
    <property type="molecule type" value="Genomic_DNA"/>
</dbReference>
<dbReference type="SUPFAM" id="SSF46689">
    <property type="entry name" value="Homeodomain-like"/>
    <property type="match status" value="1"/>
</dbReference>
<sequence>MAKDVGVNHETLRTWVRDADQAARPEAVEASAMEKENRQLRAWVKELELEREILRRAAKYFAAETSW</sequence>
<dbReference type="Gene3D" id="1.10.10.60">
    <property type="entry name" value="Homeodomain-like"/>
    <property type="match status" value="1"/>
</dbReference>
<evidence type="ECO:0000313" key="2">
    <source>
        <dbReference type="Proteomes" id="UP001500418"/>
    </source>
</evidence>
<organism evidence="1 2">
    <name type="scientific">Streptomyces rhizosphaericus</name>
    <dbReference type="NCBI Taxonomy" id="114699"/>
    <lineage>
        <taxon>Bacteria</taxon>
        <taxon>Bacillati</taxon>
        <taxon>Actinomycetota</taxon>
        <taxon>Actinomycetes</taxon>
        <taxon>Kitasatosporales</taxon>
        <taxon>Streptomycetaceae</taxon>
        <taxon>Streptomyces</taxon>
        <taxon>Streptomyces violaceusniger group</taxon>
    </lineage>
</organism>